<feature type="transmembrane region" description="Helical" evidence="4">
    <location>
        <begin position="6"/>
        <end position="29"/>
    </location>
</feature>
<keyword evidence="4" id="KW-0812">Transmembrane</keyword>
<keyword evidence="4" id="KW-0472">Membrane</keyword>
<dbReference type="GeneID" id="5893988"/>
<dbReference type="Proteomes" id="UP000001357">
    <property type="component" value="Unassembled WGS sequence"/>
</dbReference>
<keyword evidence="7" id="KW-1185">Reference proteome</keyword>
<gene>
    <name evidence="6" type="ORF">MONBRDRAFT_10933</name>
</gene>
<dbReference type="GO" id="GO:0036149">
    <property type="term" value="P:phosphatidylinositol acyl-chain remodeling"/>
    <property type="evidence" value="ECO:0000318"/>
    <property type="project" value="GO_Central"/>
</dbReference>
<dbReference type="KEGG" id="mbr:MONBRDRAFT_10933"/>
<dbReference type="GO" id="GO:0005783">
    <property type="term" value="C:endoplasmic reticulum"/>
    <property type="evidence" value="ECO:0000318"/>
    <property type="project" value="GO_Central"/>
</dbReference>
<proteinExistence type="inferred from homology"/>
<dbReference type="AlphaFoldDB" id="A9V7P0"/>
<evidence type="ECO:0000256" key="1">
    <source>
        <dbReference type="ARBA" id="ARBA00008655"/>
    </source>
</evidence>
<evidence type="ECO:0000256" key="3">
    <source>
        <dbReference type="ARBA" id="ARBA00023315"/>
    </source>
</evidence>
<dbReference type="CDD" id="cd07990">
    <property type="entry name" value="LPLAT_LCLAT1-like"/>
    <property type="match status" value="1"/>
</dbReference>
<dbReference type="STRING" id="81824.A9V7P0"/>
<feature type="domain" description="Phospholipid/glycerol acyltransferase" evidence="5">
    <location>
        <begin position="81"/>
        <end position="198"/>
    </location>
</feature>
<feature type="transmembrane region" description="Helical" evidence="4">
    <location>
        <begin position="329"/>
        <end position="351"/>
    </location>
</feature>
<reference evidence="6 7" key="1">
    <citation type="journal article" date="2008" name="Nature">
        <title>The genome of the choanoflagellate Monosiga brevicollis and the origin of metazoans.</title>
        <authorList>
            <consortium name="JGI Sequencing"/>
            <person name="King N."/>
            <person name="Westbrook M.J."/>
            <person name="Young S.L."/>
            <person name="Kuo A."/>
            <person name="Abedin M."/>
            <person name="Chapman J."/>
            <person name="Fairclough S."/>
            <person name="Hellsten U."/>
            <person name="Isogai Y."/>
            <person name="Letunic I."/>
            <person name="Marr M."/>
            <person name="Pincus D."/>
            <person name="Putnam N."/>
            <person name="Rokas A."/>
            <person name="Wright K.J."/>
            <person name="Zuzow R."/>
            <person name="Dirks W."/>
            <person name="Good M."/>
            <person name="Goodstein D."/>
            <person name="Lemons D."/>
            <person name="Li W."/>
            <person name="Lyons J.B."/>
            <person name="Morris A."/>
            <person name="Nichols S."/>
            <person name="Richter D.J."/>
            <person name="Salamov A."/>
            <person name="Bork P."/>
            <person name="Lim W.A."/>
            <person name="Manning G."/>
            <person name="Miller W.T."/>
            <person name="McGinnis W."/>
            <person name="Shapiro H."/>
            <person name="Tjian R."/>
            <person name="Grigoriev I.V."/>
            <person name="Rokhsar D."/>
        </authorList>
    </citation>
    <scope>NUCLEOTIDE SEQUENCE [LARGE SCALE GENOMIC DNA]</scope>
    <source>
        <strain evidence="7">MX1 / ATCC 50154</strain>
    </source>
</reference>
<accession>A9V7P0</accession>
<dbReference type="InterPro" id="IPR002123">
    <property type="entry name" value="Plipid/glycerol_acylTrfase"/>
</dbReference>
<dbReference type="InterPro" id="IPR032098">
    <property type="entry name" value="Acyltransf_C"/>
</dbReference>
<name>A9V7P0_MONBE</name>
<keyword evidence="2" id="KW-0808">Transferase</keyword>
<evidence type="ECO:0000256" key="4">
    <source>
        <dbReference type="SAM" id="Phobius"/>
    </source>
</evidence>
<comment type="similarity">
    <text evidence="1">Belongs to the 1-acyl-sn-glycerol-3-phosphate acyltransferase family.</text>
</comment>
<dbReference type="eggNOG" id="KOG1505">
    <property type="taxonomic scope" value="Eukaryota"/>
</dbReference>
<evidence type="ECO:0000256" key="2">
    <source>
        <dbReference type="ARBA" id="ARBA00022679"/>
    </source>
</evidence>
<keyword evidence="4" id="KW-1133">Transmembrane helix</keyword>
<dbReference type="SMART" id="SM00563">
    <property type="entry name" value="PlsC"/>
    <property type="match status" value="1"/>
</dbReference>
<keyword evidence="3" id="KW-0012">Acyltransferase</keyword>
<organism evidence="6 7">
    <name type="scientific">Monosiga brevicollis</name>
    <name type="common">Choanoflagellate</name>
    <dbReference type="NCBI Taxonomy" id="81824"/>
    <lineage>
        <taxon>Eukaryota</taxon>
        <taxon>Choanoflagellata</taxon>
        <taxon>Craspedida</taxon>
        <taxon>Salpingoecidae</taxon>
        <taxon>Monosiga</taxon>
    </lineage>
</organism>
<dbReference type="InParanoid" id="A9V7P0"/>
<evidence type="ECO:0000259" key="5">
    <source>
        <dbReference type="SMART" id="SM00563"/>
    </source>
</evidence>
<dbReference type="GO" id="GO:0016746">
    <property type="term" value="F:acyltransferase activity"/>
    <property type="evidence" value="ECO:0000318"/>
    <property type="project" value="GO_Central"/>
</dbReference>
<dbReference type="FunCoup" id="A9V7P0">
    <property type="interactions" value="580"/>
</dbReference>
<dbReference type="PANTHER" id="PTHR10983:SF16">
    <property type="entry name" value="LYSOCARDIOLIPIN ACYLTRANSFERASE 1"/>
    <property type="match status" value="1"/>
</dbReference>
<dbReference type="PANTHER" id="PTHR10983">
    <property type="entry name" value="1-ACYLGLYCEROL-3-PHOSPHATE ACYLTRANSFERASE-RELATED"/>
    <property type="match status" value="1"/>
</dbReference>
<dbReference type="SUPFAM" id="SSF69593">
    <property type="entry name" value="Glycerol-3-phosphate (1)-acyltransferase"/>
    <property type="match status" value="1"/>
</dbReference>
<dbReference type="GO" id="GO:0012505">
    <property type="term" value="C:endomembrane system"/>
    <property type="evidence" value="ECO:0000318"/>
    <property type="project" value="GO_Central"/>
</dbReference>
<dbReference type="RefSeq" id="XP_001748800.1">
    <property type="nucleotide sequence ID" value="XM_001748748.1"/>
</dbReference>
<evidence type="ECO:0000313" key="7">
    <source>
        <dbReference type="Proteomes" id="UP000001357"/>
    </source>
</evidence>
<protein>
    <recommendedName>
        <fullName evidence="5">Phospholipid/glycerol acyltransferase domain-containing protein</fullName>
    </recommendedName>
</protein>
<dbReference type="Pfam" id="PF01553">
    <property type="entry name" value="Acyltransferase"/>
    <property type="match status" value="1"/>
</dbReference>
<evidence type="ECO:0000313" key="6">
    <source>
        <dbReference type="EMBL" id="EDQ86410.1"/>
    </source>
</evidence>
<sequence length="366" mass="41774">MVELTVLAVVGYILTSLPLPMYGLFVGILDGLTRFLGNRMWYYRLDEWVYKHFQRIVLMFIKDIGATETVMYGDAPQPEKAVLICNHQCTADAFIIDMVAHQGSRLGHLQFLLKNSLKYLPLFGPYWKQHGFVYLKRSWASDKLAIERNLALTQERPVPYWMCLFPEGTRRTHNPKPPSRPDIPTYPHVLAPRYKGFIACIEQLRSDATAIYDLTIAYDHKDANGQHPEPPSIHGILHPKYHRVACHVDRIDMSTVPQGEEAIRDWLSHRWEAKNEYVLSLFLMAPHPPAAPVPLTHNHPHACSLLAKFYEGKDFPDKRGAFQIGLEHYFWDIGIAVLVTLFSYGTVFGSFGCRDARAEAGESARA</sequence>
<dbReference type="EMBL" id="CH991566">
    <property type="protein sequence ID" value="EDQ86410.1"/>
    <property type="molecule type" value="Genomic_DNA"/>
</dbReference>
<dbReference type="Pfam" id="PF16076">
    <property type="entry name" value="Acyltransf_C"/>
    <property type="match status" value="1"/>
</dbReference>